<reference evidence="1 2" key="1">
    <citation type="submission" date="2018-06" db="EMBL/GenBank/DDBJ databases">
        <authorList>
            <person name="Liu Z.-W."/>
        </authorList>
    </citation>
    <scope>NUCLEOTIDE SEQUENCE [LARGE SCALE GENOMIC DNA]</scope>
    <source>
        <strain evidence="1 2">2b14</strain>
    </source>
</reference>
<dbReference type="AlphaFoldDB" id="A0A364RES1"/>
<evidence type="ECO:0000313" key="2">
    <source>
        <dbReference type="Proteomes" id="UP000251692"/>
    </source>
</evidence>
<keyword evidence="2" id="KW-1185">Reference proteome</keyword>
<dbReference type="EMBL" id="QMDV01000002">
    <property type="protein sequence ID" value="RAU82774.1"/>
    <property type="molecule type" value="Genomic_DNA"/>
</dbReference>
<organism evidence="1 2">
    <name type="scientific">Pontibacter arcticus</name>
    <dbReference type="NCBI Taxonomy" id="2080288"/>
    <lineage>
        <taxon>Bacteria</taxon>
        <taxon>Pseudomonadati</taxon>
        <taxon>Bacteroidota</taxon>
        <taxon>Cytophagia</taxon>
        <taxon>Cytophagales</taxon>
        <taxon>Hymenobacteraceae</taxon>
        <taxon>Pontibacter</taxon>
    </lineage>
</organism>
<dbReference type="Proteomes" id="UP000251692">
    <property type="component" value="Unassembled WGS sequence"/>
</dbReference>
<sequence length="70" mass="7710">MASCKQNCSRTFSEFTLPCNILESQHQKSVRHLKDTTPICNKPVAAFRLISTEAQDFAGPLTTGSINLVI</sequence>
<evidence type="ECO:0000313" key="1">
    <source>
        <dbReference type="EMBL" id="RAU82774.1"/>
    </source>
</evidence>
<proteinExistence type="predicted"/>
<accession>A0A364RES1</accession>
<gene>
    <name evidence="1" type="ORF">DP923_05845</name>
</gene>
<reference evidence="1 2" key="2">
    <citation type="submission" date="2018-07" db="EMBL/GenBank/DDBJ databases">
        <title>Pontibacter sp. 2b14 genomic sequence and assembly.</title>
        <authorList>
            <person name="Du Z.-J."/>
        </authorList>
    </citation>
    <scope>NUCLEOTIDE SEQUENCE [LARGE SCALE GENOMIC DNA]</scope>
    <source>
        <strain evidence="1 2">2b14</strain>
    </source>
</reference>
<protein>
    <submittedName>
        <fullName evidence="1">Uncharacterized protein</fullName>
    </submittedName>
</protein>
<comment type="caution">
    <text evidence="1">The sequence shown here is derived from an EMBL/GenBank/DDBJ whole genome shotgun (WGS) entry which is preliminary data.</text>
</comment>
<name>A0A364RES1_9BACT</name>